<dbReference type="InterPro" id="IPR042536">
    <property type="entry name" value="TFIIIC_tauA_Sfc1"/>
</dbReference>
<feature type="region of interest" description="Disordered" evidence="5">
    <location>
        <begin position="369"/>
        <end position="400"/>
    </location>
</feature>
<reference evidence="9" key="2">
    <citation type="submission" date="2023-11" db="UniProtKB">
        <authorList>
            <consortium name="WormBaseParasite"/>
        </authorList>
    </citation>
    <scope>IDENTIFICATION</scope>
</reference>
<feature type="compositionally biased region" description="Acidic residues" evidence="5">
    <location>
        <begin position="372"/>
        <end position="396"/>
    </location>
</feature>
<proteinExistence type="predicted"/>
<dbReference type="GO" id="GO:0001003">
    <property type="term" value="F:RNA polymerase III type 2 promoter sequence-specific DNA binding"/>
    <property type="evidence" value="ECO:0007669"/>
    <property type="project" value="TreeGrafter"/>
</dbReference>
<dbReference type="PANTHER" id="PTHR13230">
    <property type="entry name" value="GENERAL TRANSCRIPTION FACTOR IIIC, POLYPEPTIDE 5"/>
    <property type="match status" value="1"/>
</dbReference>
<evidence type="ECO:0000256" key="4">
    <source>
        <dbReference type="ARBA" id="ARBA00023242"/>
    </source>
</evidence>
<dbReference type="WBParaSite" id="TREG1_100950.1">
    <property type="protein sequence ID" value="TREG1_100950.1"/>
    <property type="gene ID" value="TREG1_100950"/>
</dbReference>
<dbReference type="InterPro" id="IPR041499">
    <property type="entry name" value="Tfc1/Sfc1_N"/>
</dbReference>
<protein>
    <recommendedName>
        <fullName evidence="10">Tau95 domain-containing protein</fullName>
    </recommendedName>
</protein>
<feature type="domain" description="Transcription factor IIIC subunit 5 HTH" evidence="6">
    <location>
        <begin position="159"/>
        <end position="310"/>
    </location>
</feature>
<feature type="domain" description="Transcription factor IIIC subunit Tfc1/Sfc1 triple barrel" evidence="7">
    <location>
        <begin position="12"/>
        <end position="109"/>
    </location>
</feature>
<keyword evidence="8" id="KW-1185">Reference proteome</keyword>
<dbReference type="InterPro" id="IPR040454">
    <property type="entry name" value="TF_IIIC_Tfc1/Sfc1"/>
</dbReference>
<keyword evidence="3" id="KW-0804">Transcription</keyword>
<evidence type="ECO:0008006" key="10">
    <source>
        <dbReference type="Google" id="ProtNLM"/>
    </source>
</evidence>
<evidence type="ECO:0000313" key="8">
    <source>
        <dbReference type="Proteomes" id="UP000050795"/>
    </source>
</evidence>
<evidence type="ECO:0000259" key="7">
    <source>
        <dbReference type="Pfam" id="PF17682"/>
    </source>
</evidence>
<accession>A0AA85IKJ4</accession>
<evidence type="ECO:0000259" key="6">
    <source>
        <dbReference type="Pfam" id="PF09734"/>
    </source>
</evidence>
<dbReference type="GO" id="GO:0006384">
    <property type="term" value="P:transcription initiation at RNA polymerase III promoter"/>
    <property type="evidence" value="ECO:0007669"/>
    <property type="project" value="InterPro"/>
</dbReference>
<dbReference type="GO" id="GO:0005634">
    <property type="term" value="C:nucleus"/>
    <property type="evidence" value="ECO:0007669"/>
    <property type="project" value="UniProtKB-SubCell"/>
</dbReference>
<sequence>MDLKLPDNEFYGIEFPAVVKNVDTAIEMLGGLSQISEVFAEEKRRLNLSFRPHMLYAKPACGDGRSSNAFVIRVQRCRNKKTGEIKLFAVILGRVIRVYKFDAMADFQFGPYERVHTSPKNKKPGSTDMDYKIFYNDLIIKEPTTMIDSYLSRDMPLYLPPVLFSRQDTPSVYNFAPRYRTTEYIQLEEKGHKLPVSRKARPNFGYLVNLEDKAPAIPRPGAVQRVLNLGPAAVPVKEGIQKLFDERPIWMRPALAYHMPADTRLVYFTQILPSLAYYMVRGPWSRAWVRYGYDPRKDPEARYYQVIDFRVQAYMVVRKLLCHSSAKKRMLSTDATKRFLSDCRKSYDTVRSREDSFIDEILNGSKKIPLEDNVDSDEEDDLDPTMTEDVEDEEGDDKTQKTIKKSTDYHFGPNNWPTTHQVRYCLIDIDIPEVQAMLKEVPKRTEIDPVDGWLPSGSIKRIRDLLGQYLKKWISESNATHSDSVGE</sequence>
<reference evidence="8" key="1">
    <citation type="submission" date="2022-06" db="EMBL/GenBank/DDBJ databases">
        <authorList>
            <person name="Berger JAMES D."/>
            <person name="Berger JAMES D."/>
        </authorList>
    </citation>
    <scope>NUCLEOTIDE SEQUENCE [LARGE SCALE GENOMIC DNA]</scope>
</reference>
<evidence type="ECO:0000256" key="2">
    <source>
        <dbReference type="ARBA" id="ARBA00023125"/>
    </source>
</evidence>
<dbReference type="GO" id="GO:0000127">
    <property type="term" value="C:transcription factor TFIIIC complex"/>
    <property type="evidence" value="ECO:0007669"/>
    <property type="project" value="InterPro"/>
</dbReference>
<evidence type="ECO:0000256" key="3">
    <source>
        <dbReference type="ARBA" id="ARBA00023163"/>
    </source>
</evidence>
<dbReference type="Gene3D" id="3.30.200.160">
    <property type="entry name" value="TFIIIC, subcomplex tauA, subunit Sfc1, barrel domain"/>
    <property type="match status" value="1"/>
</dbReference>
<evidence type="ECO:0000256" key="5">
    <source>
        <dbReference type="SAM" id="MobiDB-lite"/>
    </source>
</evidence>
<evidence type="ECO:0000313" key="9">
    <source>
        <dbReference type="WBParaSite" id="TREG1_100950.1"/>
    </source>
</evidence>
<name>A0AA85IKJ4_TRIRE</name>
<organism evidence="8 9">
    <name type="scientific">Trichobilharzia regenti</name>
    <name type="common">Nasal bird schistosome</name>
    <dbReference type="NCBI Taxonomy" id="157069"/>
    <lineage>
        <taxon>Eukaryota</taxon>
        <taxon>Metazoa</taxon>
        <taxon>Spiralia</taxon>
        <taxon>Lophotrochozoa</taxon>
        <taxon>Platyhelminthes</taxon>
        <taxon>Trematoda</taxon>
        <taxon>Digenea</taxon>
        <taxon>Strigeidida</taxon>
        <taxon>Schistosomatoidea</taxon>
        <taxon>Schistosomatidae</taxon>
        <taxon>Trichobilharzia</taxon>
    </lineage>
</organism>
<dbReference type="Proteomes" id="UP000050795">
    <property type="component" value="Unassembled WGS sequence"/>
</dbReference>
<dbReference type="InterPro" id="IPR019136">
    <property type="entry name" value="TF_IIIC_su-5_HTH"/>
</dbReference>
<dbReference type="PANTHER" id="PTHR13230:SF5">
    <property type="entry name" value="GENERAL TRANSCRIPTION FACTOR 3C POLYPEPTIDE 5"/>
    <property type="match status" value="1"/>
</dbReference>
<evidence type="ECO:0000256" key="1">
    <source>
        <dbReference type="ARBA" id="ARBA00004123"/>
    </source>
</evidence>
<keyword evidence="4" id="KW-0539">Nucleus</keyword>
<dbReference type="Pfam" id="PF09734">
    <property type="entry name" value="Tau95"/>
    <property type="match status" value="1"/>
</dbReference>
<dbReference type="AlphaFoldDB" id="A0AA85IKJ4"/>
<comment type="subcellular location">
    <subcellularLocation>
        <location evidence="1">Nucleus</location>
    </subcellularLocation>
</comment>
<dbReference type="Pfam" id="PF17682">
    <property type="entry name" value="Tau95_N"/>
    <property type="match status" value="1"/>
</dbReference>
<keyword evidence="2" id="KW-0238">DNA-binding</keyword>
<dbReference type="GO" id="GO:0001002">
    <property type="term" value="F:RNA polymerase III type 1 promoter sequence-specific DNA binding"/>
    <property type="evidence" value="ECO:0007669"/>
    <property type="project" value="TreeGrafter"/>
</dbReference>